<organism evidence="2 3">
    <name type="scientific">Nannocystis pusilla</name>
    <dbReference type="NCBI Taxonomy" id="889268"/>
    <lineage>
        <taxon>Bacteria</taxon>
        <taxon>Pseudomonadati</taxon>
        <taxon>Myxococcota</taxon>
        <taxon>Polyangia</taxon>
        <taxon>Nannocystales</taxon>
        <taxon>Nannocystaceae</taxon>
        <taxon>Nannocystis</taxon>
    </lineage>
</organism>
<evidence type="ECO:0000256" key="1">
    <source>
        <dbReference type="SAM" id="MobiDB-lite"/>
    </source>
</evidence>
<name>A0A9X3IWA4_9BACT</name>
<proteinExistence type="predicted"/>
<keyword evidence="3" id="KW-1185">Reference proteome</keyword>
<reference evidence="2" key="1">
    <citation type="submission" date="2022-11" db="EMBL/GenBank/DDBJ databases">
        <title>Minimal conservation of predation-associated metabolite biosynthetic gene clusters underscores biosynthetic potential of Myxococcota including descriptions for ten novel species: Archangium lansinium sp. nov., Myxococcus landrumus sp. nov., Nannocystis bai.</title>
        <authorList>
            <person name="Ahearne A."/>
            <person name="Stevens C."/>
            <person name="Phillips K."/>
        </authorList>
    </citation>
    <scope>NUCLEOTIDE SEQUENCE</scope>
    <source>
        <strain evidence="2">Na p29</strain>
    </source>
</reference>
<dbReference type="RefSeq" id="WP_267766147.1">
    <property type="nucleotide sequence ID" value="NZ_JAPNKE010000002.1"/>
</dbReference>
<dbReference type="Proteomes" id="UP001150924">
    <property type="component" value="Unassembled WGS sequence"/>
</dbReference>
<sequence length="156" mass="17265">MKIHWSDLDLISEGLELDDTCRLDPATGRFTMEEVGYPFLAGVWPRPDERHLWGASMDRPERGTVVRARYLMRRLRARRACASGLADPAQREHMLRVLDGEGSPEQRAAFATTSRRCLLARAAARRPSSSSASSRSATIATTRSCGGTRTGSTTTR</sequence>
<accession>A0A9X3IWA4</accession>
<comment type="caution">
    <text evidence="2">The sequence shown here is derived from an EMBL/GenBank/DDBJ whole genome shotgun (WGS) entry which is preliminary data.</text>
</comment>
<evidence type="ECO:0000313" key="3">
    <source>
        <dbReference type="Proteomes" id="UP001150924"/>
    </source>
</evidence>
<dbReference type="AlphaFoldDB" id="A0A9X3IWA4"/>
<feature type="region of interest" description="Disordered" evidence="1">
    <location>
        <begin position="121"/>
        <end position="156"/>
    </location>
</feature>
<dbReference type="EMBL" id="JAPNKE010000002">
    <property type="protein sequence ID" value="MCY1004588.1"/>
    <property type="molecule type" value="Genomic_DNA"/>
</dbReference>
<gene>
    <name evidence="2" type="ORF">OV079_03180</name>
</gene>
<protein>
    <submittedName>
        <fullName evidence="2">Uncharacterized protein</fullName>
    </submittedName>
</protein>
<evidence type="ECO:0000313" key="2">
    <source>
        <dbReference type="EMBL" id="MCY1004588.1"/>
    </source>
</evidence>